<comment type="caution">
    <text evidence="2">The sequence shown here is derived from an EMBL/GenBank/DDBJ whole genome shotgun (WGS) entry which is preliminary data.</text>
</comment>
<accession>A0A934PUY0</accession>
<organism evidence="2 3">
    <name type="scientific">Mucilaginibacter segetis</name>
    <dbReference type="NCBI Taxonomy" id="2793071"/>
    <lineage>
        <taxon>Bacteria</taxon>
        <taxon>Pseudomonadati</taxon>
        <taxon>Bacteroidota</taxon>
        <taxon>Sphingobacteriia</taxon>
        <taxon>Sphingobacteriales</taxon>
        <taxon>Sphingobacteriaceae</taxon>
        <taxon>Mucilaginibacter</taxon>
    </lineage>
</organism>
<reference evidence="2" key="1">
    <citation type="submission" date="2020-12" db="EMBL/GenBank/DDBJ databases">
        <title>Bacterial novel species Mucilaginibacter sp. SD-g isolated from soil.</title>
        <authorList>
            <person name="Jung H.-Y."/>
        </authorList>
    </citation>
    <scope>NUCLEOTIDE SEQUENCE</scope>
    <source>
        <strain evidence="2">SD-g</strain>
    </source>
</reference>
<feature type="signal peptide" evidence="1">
    <location>
        <begin position="1"/>
        <end position="26"/>
    </location>
</feature>
<evidence type="ECO:0000313" key="3">
    <source>
        <dbReference type="Proteomes" id="UP000613193"/>
    </source>
</evidence>
<dbReference type="RefSeq" id="WP_200066598.1">
    <property type="nucleotide sequence ID" value="NZ_JAEHFW010000002.1"/>
</dbReference>
<name>A0A934PUY0_9SPHI</name>
<sequence>MKNFKQLALGLMVGALAISFSAFTNANNNTFVKHHRAVKAGMITDDYIVQPTLNNFQENASPTSSNCHGTATLQCIYDVTSSGQTNIPDQASYTASNINSYVAAGYLVADPNSHASLY</sequence>
<dbReference type="Proteomes" id="UP000613193">
    <property type="component" value="Unassembled WGS sequence"/>
</dbReference>
<proteinExistence type="predicted"/>
<dbReference type="EMBL" id="JAEHFW010000002">
    <property type="protein sequence ID" value="MBK0380067.1"/>
    <property type="molecule type" value="Genomic_DNA"/>
</dbReference>
<keyword evidence="1" id="KW-0732">Signal</keyword>
<gene>
    <name evidence="2" type="ORF">I5M19_12155</name>
</gene>
<evidence type="ECO:0000256" key="1">
    <source>
        <dbReference type="SAM" id="SignalP"/>
    </source>
</evidence>
<protein>
    <submittedName>
        <fullName evidence="2">Uncharacterized protein</fullName>
    </submittedName>
</protein>
<dbReference type="AlphaFoldDB" id="A0A934PUY0"/>
<feature type="chain" id="PRO_5037120892" evidence="1">
    <location>
        <begin position="27"/>
        <end position="118"/>
    </location>
</feature>
<keyword evidence="3" id="KW-1185">Reference proteome</keyword>
<evidence type="ECO:0000313" key="2">
    <source>
        <dbReference type="EMBL" id="MBK0380067.1"/>
    </source>
</evidence>